<evidence type="ECO:0000313" key="1">
    <source>
        <dbReference type="EMBL" id="MCH8617360.1"/>
    </source>
</evidence>
<protein>
    <submittedName>
        <fullName evidence="1">Uncharacterized protein</fullName>
    </submittedName>
</protein>
<gene>
    <name evidence="1" type="ORF">LZ016_14775</name>
</gene>
<comment type="caution">
    <text evidence="1">The sequence shown here is derived from an EMBL/GenBank/DDBJ whole genome shotgun (WGS) entry which is preliminary data.</text>
</comment>
<sequence length="80" mass="8832">MRTRKSAVTFNKPFVLNADVGELPPGTYDVETDEEEIGAGEYTGHRRTAVVLYVRQGGSTRSIFATPKELDSALERDKDA</sequence>
<keyword evidence="2" id="KW-1185">Reference proteome</keyword>
<name>A0ABS9VQW9_9SPHN</name>
<dbReference type="Proteomes" id="UP001203058">
    <property type="component" value="Unassembled WGS sequence"/>
</dbReference>
<dbReference type="EMBL" id="JAKZHW010000002">
    <property type="protein sequence ID" value="MCH8617360.1"/>
    <property type="molecule type" value="Genomic_DNA"/>
</dbReference>
<evidence type="ECO:0000313" key="2">
    <source>
        <dbReference type="Proteomes" id="UP001203058"/>
    </source>
</evidence>
<reference evidence="1 2" key="1">
    <citation type="submission" date="2022-03" db="EMBL/GenBank/DDBJ databases">
        <authorList>
            <person name="Jo J.-H."/>
            <person name="Im W.-T."/>
        </authorList>
    </citation>
    <scope>NUCLEOTIDE SEQUENCE [LARGE SCALE GENOMIC DNA]</scope>
    <source>
        <strain evidence="1 2">SM33</strain>
    </source>
</reference>
<accession>A0ABS9VQW9</accession>
<proteinExistence type="predicted"/>
<dbReference type="RefSeq" id="WP_241448227.1">
    <property type="nucleotide sequence ID" value="NZ_JAKZHW010000002.1"/>
</dbReference>
<organism evidence="1 2">
    <name type="scientific">Sphingomonas telluris</name>
    <dbReference type="NCBI Taxonomy" id="2907998"/>
    <lineage>
        <taxon>Bacteria</taxon>
        <taxon>Pseudomonadati</taxon>
        <taxon>Pseudomonadota</taxon>
        <taxon>Alphaproteobacteria</taxon>
        <taxon>Sphingomonadales</taxon>
        <taxon>Sphingomonadaceae</taxon>
        <taxon>Sphingomonas</taxon>
    </lineage>
</organism>